<proteinExistence type="predicted"/>
<feature type="signal peptide" evidence="1">
    <location>
        <begin position="1"/>
        <end position="16"/>
    </location>
</feature>
<organism evidence="2 3">
    <name type="scientific">Pristionchus mayeri</name>
    <dbReference type="NCBI Taxonomy" id="1317129"/>
    <lineage>
        <taxon>Eukaryota</taxon>
        <taxon>Metazoa</taxon>
        <taxon>Ecdysozoa</taxon>
        <taxon>Nematoda</taxon>
        <taxon>Chromadorea</taxon>
        <taxon>Rhabditida</taxon>
        <taxon>Rhabditina</taxon>
        <taxon>Diplogasteromorpha</taxon>
        <taxon>Diplogasteroidea</taxon>
        <taxon>Neodiplogasteridae</taxon>
        <taxon>Pristionchus</taxon>
    </lineage>
</organism>
<dbReference type="Proteomes" id="UP001328107">
    <property type="component" value="Unassembled WGS sequence"/>
</dbReference>
<protein>
    <recommendedName>
        <fullName evidence="4">Secreted protein</fullName>
    </recommendedName>
</protein>
<evidence type="ECO:0000256" key="1">
    <source>
        <dbReference type="SAM" id="SignalP"/>
    </source>
</evidence>
<keyword evidence="3" id="KW-1185">Reference proteome</keyword>
<evidence type="ECO:0000313" key="3">
    <source>
        <dbReference type="Proteomes" id="UP001328107"/>
    </source>
</evidence>
<dbReference type="AlphaFoldDB" id="A0AAN5CDN1"/>
<name>A0AAN5CDN1_9BILA</name>
<evidence type="ECO:0008006" key="4">
    <source>
        <dbReference type="Google" id="ProtNLM"/>
    </source>
</evidence>
<evidence type="ECO:0000313" key="2">
    <source>
        <dbReference type="EMBL" id="GMR39707.1"/>
    </source>
</evidence>
<gene>
    <name evidence="2" type="ORF">PMAYCL1PPCAC_09902</name>
</gene>
<dbReference type="EMBL" id="BTRK01000003">
    <property type="protein sequence ID" value="GMR39707.1"/>
    <property type="molecule type" value="Genomic_DNA"/>
</dbReference>
<accession>A0AAN5CDN1</accession>
<comment type="caution">
    <text evidence="2">The sequence shown here is derived from an EMBL/GenBank/DDBJ whole genome shotgun (WGS) entry which is preliminary data.</text>
</comment>
<feature type="non-terminal residue" evidence="2">
    <location>
        <position position="80"/>
    </location>
</feature>
<sequence length="80" mass="9193">MHLFCFLLIHLTQFEAGGISQVTKWPGGVLTIRKTAMGFALNLKMKPADYPWKRVHEEWQSEENSNAVMRRVSACTRQAE</sequence>
<keyword evidence="1" id="KW-0732">Signal</keyword>
<feature type="chain" id="PRO_5042859845" description="Secreted protein" evidence="1">
    <location>
        <begin position="17"/>
        <end position="80"/>
    </location>
</feature>
<reference evidence="3" key="1">
    <citation type="submission" date="2022-10" db="EMBL/GenBank/DDBJ databases">
        <title>Genome assembly of Pristionchus species.</title>
        <authorList>
            <person name="Yoshida K."/>
            <person name="Sommer R.J."/>
        </authorList>
    </citation>
    <scope>NUCLEOTIDE SEQUENCE [LARGE SCALE GENOMIC DNA]</scope>
    <source>
        <strain evidence="3">RS5460</strain>
    </source>
</reference>